<dbReference type="InterPro" id="IPR036866">
    <property type="entry name" value="RibonucZ/Hydroxyglut_hydro"/>
</dbReference>
<organism evidence="4 5">
    <name type="scientific">Clostridium hominis</name>
    <dbReference type="NCBI Taxonomy" id="2763036"/>
    <lineage>
        <taxon>Bacteria</taxon>
        <taxon>Bacillati</taxon>
        <taxon>Bacillota</taxon>
        <taxon>Clostridia</taxon>
        <taxon>Eubacteriales</taxon>
        <taxon>Clostridiaceae</taxon>
        <taxon>Clostridium</taxon>
    </lineage>
</organism>
<gene>
    <name evidence="4" type="ORF">H8S20_02905</name>
</gene>
<evidence type="ECO:0000313" key="5">
    <source>
        <dbReference type="Proteomes" id="UP000596929"/>
    </source>
</evidence>
<keyword evidence="5" id="KW-1185">Reference proteome</keyword>
<dbReference type="PANTHER" id="PTHR43694:SF1">
    <property type="entry name" value="RIBONUCLEASE J"/>
    <property type="match status" value="1"/>
</dbReference>
<reference evidence="4 5" key="1">
    <citation type="submission" date="2020-08" db="EMBL/GenBank/DDBJ databases">
        <title>Genome public.</title>
        <authorList>
            <person name="Liu C."/>
            <person name="Sun Q."/>
        </authorList>
    </citation>
    <scope>NUCLEOTIDE SEQUENCE [LARGE SCALE GENOMIC DNA]</scope>
    <source>
        <strain evidence="4 5">NSJ-6</strain>
    </source>
</reference>
<keyword evidence="1" id="KW-0540">Nuclease</keyword>
<dbReference type="CDD" id="cd07732">
    <property type="entry name" value="metallo-hydrolase-like_MBL-fold"/>
    <property type="match status" value="1"/>
</dbReference>
<keyword evidence="1" id="KW-0378">Hydrolase</keyword>
<evidence type="ECO:0000256" key="1">
    <source>
        <dbReference type="ARBA" id="ARBA00022839"/>
    </source>
</evidence>
<keyword evidence="1" id="KW-0269">Exonuclease</keyword>
<dbReference type="Gene3D" id="3.40.50.10710">
    <property type="entry name" value="Metallo-hydrolase/oxidoreductase"/>
    <property type="match status" value="1"/>
</dbReference>
<sequence length="432" mass="49124">MVLKDKKTKITFHSGVLTIGGTIIEVAYEDSHIFFDFGSEYNPAAKVNPTDLQGLLDEKLVPFLDNMFDPKIPLKGYESKENNFKNTAVFLSHIHLDHSKIVNYLNPEVPLYTLEGTKSLLNTLNINNDFLFPLYENNGIKNTRDVNGVKENEVVQVGKIKVKVMPVDHDAYGACGLFIETPDLTIAYTGDIRLHGYRKNDTLNFCKESENCDVLLIEGVSVSFQDFGDSLRGGEPANESELIDKINKIVNDNKGKQITFNYYIANVERILNILKTNPRTVVLDSYSAYVVKEAAGYEAYYYDLDNKEYGLNPELKIEFEELLNDTEKYFWQLGTLALKHFNELKEGGVYIHCDAQPLGEFDPAFEPFVKSFADRNIEFNRVVCSGHARPYDLIEIINLIKPKLLAPIHSYRPEKLYNENGDMILVEKGQTI</sequence>
<protein>
    <submittedName>
        <fullName evidence="4">MBL fold metallo-hydrolase</fullName>
    </submittedName>
</protein>
<dbReference type="Gene3D" id="3.60.15.10">
    <property type="entry name" value="Ribonuclease Z/Hydroxyacylglutathione hydrolase-like"/>
    <property type="match status" value="1"/>
</dbReference>
<dbReference type="Pfam" id="PF12706">
    <property type="entry name" value="Lactamase_B_2"/>
    <property type="match status" value="1"/>
</dbReference>
<comment type="caution">
    <text evidence="4">The sequence shown here is derived from an EMBL/GenBank/DDBJ whole genome shotgun (WGS) entry which is preliminary data.</text>
</comment>
<keyword evidence="2" id="KW-0694">RNA-binding</keyword>
<evidence type="ECO:0000256" key="2">
    <source>
        <dbReference type="ARBA" id="ARBA00022884"/>
    </source>
</evidence>
<dbReference type="InterPro" id="IPR042173">
    <property type="entry name" value="RNase_J_2"/>
</dbReference>
<dbReference type="Proteomes" id="UP000596929">
    <property type="component" value="Unassembled WGS sequence"/>
</dbReference>
<dbReference type="RefSeq" id="WP_186859237.1">
    <property type="nucleotide sequence ID" value="NZ_JACOOO010000004.1"/>
</dbReference>
<proteinExistence type="predicted"/>
<feature type="domain" description="Metallo-beta-lactamase" evidence="3">
    <location>
        <begin position="20"/>
        <end position="246"/>
    </location>
</feature>
<accession>A0ABR7D8X9</accession>
<evidence type="ECO:0000259" key="3">
    <source>
        <dbReference type="SMART" id="SM00849"/>
    </source>
</evidence>
<dbReference type="EMBL" id="JACOOO010000004">
    <property type="protein sequence ID" value="MBC5627835.1"/>
    <property type="molecule type" value="Genomic_DNA"/>
</dbReference>
<dbReference type="SUPFAM" id="SSF56281">
    <property type="entry name" value="Metallo-hydrolase/oxidoreductase"/>
    <property type="match status" value="1"/>
</dbReference>
<dbReference type="PANTHER" id="PTHR43694">
    <property type="entry name" value="RIBONUCLEASE J"/>
    <property type="match status" value="1"/>
</dbReference>
<dbReference type="InterPro" id="IPR001279">
    <property type="entry name" value="Metallo-B-lactamas"/>
</dbReference>
<name>A0ABR7D8X9_9CLOT</name>
<dbReference type="SMART" id="SM00849">
    <property type="entry name" value="Lactamase_B"/>
    <property type="match status" value="1"/>
</dbReference>
<evidence type="ECO:0000313" key="4">
    <source>
        <dbReference type="EMBL" id="MBC5627835.1"/>
    </source>
</evidence>